<evidence type="ECO:0000256" key="2">
    <source>
        <dbReference type="ARBA" id="ARBA00023015"/>
    </source>
</evidence>
<dbReference type="GO" id="GO:0003700">
    <property type="term" value="F:DNA-binding transcription factor activity"/>
    <property type="evidence" value="ECO:0007669"/>
    <property type="project" value="InterPro"/>
</dbReference>
<dbReference type="SMART" id="SM00448">
    <property type="entry name" value="REC"/>
    <property type="match status" value="1"/>
</dbReference>
<keyword evidence="10" id="KW-1185">Reference proteome</keyword>
<protein>
    <recommendedName>
        <fullName evidence="1">Stage 0 sporulation protein A homolog</fullName>
    </recommendedName>
</protein>
<organism evidence="9 10">
    <name type="scientific">Proteiniclasticum aestuarii</name>
    <dbReference type="NCBI Taxonomy" id="2817862"/>
    <lineage>
        <taxon>Bacteria</taxon>
        <taxon>Bacillati</taxon>
        <taxon>Bacillota</taxon>
        <taxon>Clostridia</taxon>
        <taxon>Eubacteriales</taxon>
        <taxon>Clostridiaceae</taxon>
        <taxon>Proteiniclasticum</taxon>
    </lineage>
</organism>
<dbReference type="PANTHER" id="PTHR43280:SF10">
    <property type="entry name" value="REGULATORY PROTEIN POCR"/>
    <property type="match status" value="1"/>
</dbReference>
<dbReference type="PROSITE" id="PS01124">
    <property type="entry name" value="HTH_ARAC_FAMILY_2"/>
    <property type="match status" value="1"/>
</dbReference>
<evidence type="ECO:0000256" key="1">
    <source>
        <dbReference type="ARBA" id="ARBA00018672"/>
    </source>
</evidence>
<dbReference type="InterPro" id="IPR018062">
    <property type="entry name" value="HTH_AraC-typ_CS"/>
</dbReference>
<gene>
    <name evidence="9" type="ORF">J3A84_03205</name>
</gene>
<evidence type="ECO:0000256" key="6">
    <source>
        <dbReference type="PROSITE-ProRule" id="PRU00169"/>
    </source>
</evidence>
<dbReference type="SUPFAM" id="SSF46689">
    <property type="entry name" value="Homeodomain-like"/>
    <property type="match status" value="2"/>
</dbReference>
<dbReference type="SUPFAM" id="SSF52172">
    <property type="entry name" value="CheY-like"/>
    <property type="match status" value="1"/>
</dbReference>
<dbReference type="Proteomes" id="UP000664218">
    <property type="component" value="Unassembled WGS sequence"/>
</dbReference>
<evidence type="ECO:0000256" key="5">
    <source>
        <dbReference type="ARBA" id="ARBA00024867"/>
    </source>
</evidence>
<dbReference type="Pfam" id="PF12833">
    <property type="entry name" value="HTH_18"/>
    <property type="match status" value="1"/>
</dbReference>
<dbReference type="CDD" id="cd17536">
    <property type="entry name" value="REC_YesN-like"/>
    <property type="match status" value="1"/>
</dbReference>
<dbReference type="AlphaFoldDB" id="A0A939H6K4"/>
<dbReference type="InterPro" id="IPR001789">
    <property type="entry name" value="Sig_transdc_resp-reg_receiver"/>
</dbReference>
<evidence type="ECO:0000313" key="10">
    <source>
        <dbReference type="Proteomes" id="UP000664218"/>
    </source>
</evidence>
<dbReference type="InterPro" id="IPR020449">
    <property type="entry name" value="Tscrpt_reg_AraC-type_HTH"/>
</dbReference>
<keyword evidence="3" id="KW-0238">DNA-binding</keyword>
<dbReference type="PANTHER" id="PTHR43280">
    <property type="entry name" value="ARAC-FAMILY TRANSCRIPTIONAL REGULATOR"/>
    <property type="match status" value="1"/>
</dbReference>
<keyword evidence="6" id="KW-0597">Phosphoprotein</keyword>
<accession>A0A939H6K4</accession>
<proteinExistence type="predicted"/>
<keyword evidence="4" id="KW-0804">Transcription</keyword>
<keyword evidence="2" id="KW-0805">Transcription regulation</keyword>
<dbReference type="EMBL" id="JAFNJU010000002">
    <property type="protein sequence ID" value="MBO1264051.1"/>
    <property type="molecule type" value="Genomic_DNA"/>
</dbReference>
<evidence type="ECO:0000256" key="4">
    <source>
        <dbReference type="ARBA" id="ARBA00023163"/>
    </source>
</evidence>
<dbReference type="Pfam" id="PF00072">
    <property type="entry name" value="Response_reg"/>
    <property type="match status" value="1"/>
</dbReference>
<dbReference type="PROSITE" id="PS00041">
    <property type="entry name" value="HTH_ARAC_FAMILY_1"/>
    <property type="match status" value="1"/>
</dbReference>
<dbReference type="InterPro" id="IPR011006">
    <property type="entry name" value="CheY-like_superfamily"/>
</dbReference>
<dbReference type="PRINTS" id="PR00032">
    <property type="entry name" value="HTHARAC"/>
</dbReference>
<evidence type="ECO:0000259" key="8">
    <source>
        <dbReference type="PROSITE" id="PS50110"/>
    </source>
</evidence>
<reference evidence="9" key="1">
    <citation type="submission" date="2021-03" db="EMBL/GenBank/DDBJ databases">
        <title>Proteiniclasticum marinus sp. nov., isolated from tidal flat sediment.</title>
        <authorList>
            <person name="Namirimu T."/>
            <person name="Yang J.-A."/>
            <person name="Yang S.-H."/>
            <person name="Kim Y.-J."/>
            <person name="Kwon K.K."/>
        </authorList>
    </citation>
    <scope>NUCLEOTIDE SEQUENCE</scope>
    <source>
        <strain evidence="9">SCR006</strain>
    </source>
</reference>
<feature type="domain" description="HTH araC/xylS-type" evidence="7">
    <location>
        <begin position="242"/>
        <end position="340"/>
    </location>
</feature>
<sequence length="365" mass="42590">MIKILLVDDEYLERDVLRMIIGSRGGEFQVVGEAENGLEAVKFVKEHDVDIVIMDIKMPKMTGLEASRLIKEYNPMIGIIIVSAYNDFEFAQHAIKYSLDDYLLKPSRPEHIFEALESTVGKIRQNKDPGKSGREDMKTAFMTFCRSGDYIRAKKYLRRVKKMHFDSYDEEKEVTKVLLESILTVAEYFGIDVEKNLKMQVQEKLMTSKTREQYFQILEIIFEEVFDVIISEKRVAYKEEMTYALHFIEKHLTDDLTLESAASYMNISTHYFSKLFKSEVGENFIDYVTDKKVERAKELIVDTDLPLNVLAFELGFNEANYFSKVFKKRAGMTPSQYRREAEEKKSEEKNLFRKGNYAANGKWII</sequence>
<dbReference type="RefSeq" id="WP_207598573.1">
    <property type="nucleotide sequence ID" value="NZ_JAFNJU010000002.1"/>
</dbReference>
<dbReference type="SMART" id="SM00342">
    <property type="entry name" value="HTH_ARAC"/>
    <property type="match status" value="1"/>
</dbReference>
<dbReference type="InterPro" id="IPR018060">
    <property type="entry name" value="HTH_AraC"/>
</dbReference>
<evidence type="ECO:0000256" key="3">
    <source>
        <dbReference type="ARBA" id="ARBA00023125"/>
    </source>
</evidence>
<comment type="caution">
    <text evidence="9">The sequence shown here is derived from an EMBL/GenBank/DDBJ whole genome shotgun (WGS) entry which is preliminary data.</text>
</comment>
<evidence type="ECO:0000313" key="9">
    <source>
        <dbReference type="EMBL" id="MBO1264051.1"/>
    </source>
</evidence>
<dbReference type="Gene3D" id="3.40.50.2300">
    <property type="match status" value="1"/>
</dbReference>
<comment type="function">
    <text evidence="5">May play the central regulatory role in sporulation. It may be an element of the effector pathway responsible for the activation of sporulation genes in response to nutritional stress. Spo0A may act in concert with spo0H (a sigma factor) to control the expression of some genes that are critical to the sporulation process.</text>
</comment>
<dbReference type="GO" id="GO:0000160">
    <property type="term" value="P:phosphorelay signal transduction system"/>
    <property type="evidence" value="ECO:0007669"/>
    <property type="project" value="InterPro"/>
</dbReference>
<dbReference type="GO" id="GO:0043565">
    <property type="term" value="F:sequence-specific DNA binding"/>
    <property type="evidence" value="ECO:0007669"/>
    <property type="project" value="InterPro"/>
</dbReference>
<evidence type="ECO:0000259" key="7">
    <source>
        <dbReference type="PROSITE" id="PS01124"/>
    </source>
</evidence>
<feature type="modified residue" description="4-aspartylphosphate" evidence="6">
    <location>
        <position position="55"/>
    </location>
</feature>
<dbReference type="PROSITE" id="PS50110">
    <property type="entry name" value="RESPONSE_REGULATORY"/>
    <property type="match status" value="1"/>
</dbReference>
<name>A0A939H6K4_9CLOT</name>
<dbReference type="Gene3D" id="1.10.10.60">
    <property type="entry name" value="Homeodomain-like"/>
    <property type="match status" value="2"/>
</dbReference>
<dbReference type="InterPro" id="IPR009057">
    <property type="entry name" value="Homeodomain-like_sf"/>
</dbReference>
<feature type="domain" description="Response regulatory" evidence="8">
    <location>
        <begin position="3"/>
        <end position="120"/>
    </location>
</feature>